<evidence type="ECO:0000256" key="12">
    <source>
        <dbReference type="ARBA" id="ARBA00023134"/>
    </source>
</evidence>
<dbReference type="GO" id="GO:0005525">
    <property type="term" value="F:GTP binding"/>
    <property type="evidence" value="ECO:0007669"/>
    <property type="project" value="UniProtKB-KW"/>
</dbReference>
<sequence>FFNSSKTADKEPPRIVPRKKSASLVQSRECLRMVLIGKTGSGKSATGNTIMGKECFNSKICQTSVTKLCQKATGEIDGRRVVIVDTPGLYDTTLTNEEVKQELVNCVSLLAPGPHVFLLVLPIGRFTREEEETVELIRDYFGKKSEDFIIVVFTRGDDLEDQTIESYIEEDTEGSLKKLITECGGRYHVFNNNDQENRSQVSQLLTKMFCFFNTRTVSAEKL</sequence>
<dbReference type="InterPro" id="IPR045058">
    <property type="entry name" value="GIMA/IAN/Toc"/>
</dbReference>
<protein>
    <recommendedName>
        <fullName evidence="14">GTPase IMAP family member 8</fullName>
    </recommendedName>
    <alternativeName>
        <fullName evidence="15">Immune-associated nucleotide-binding protein 9</fullName>
    </alternativeName>
</protein>
<evidence type="ECO:0000256" key="10">
    <source>
        <dbReference type="ARBA" id="ARBA00023034"/>
    </source>
</evidence>
<evidence type="ECO:0000256" key="6">
    <source>
        <dbReference type="ARBA" id="ARBA00022490"/>
    </source>
</evidence>
<dbReference type="GO" id="GO:0005783">
    <property type="term" value="C:endoplasmic reticulum"/>
    <property type="evidence" value="ECO:0007669"/>
    <property type="project" value="UniProtKB-SubCell"/>
</dbReference>
<keyword evidence="10" id="KW-0333">Golgi apparatus</keyword>
<evidence type="ECO:0000256" key="2">
    <source>
        <dbReference type="ARBA" id="ARBA00004240"/>
    </source>
</evidence>
<accession>A0A8D0D1Z7</accession>
<dbReference type="CDD" id="cd01852">
    <property type="entry name" value="AIG1"/>
    <property type="match status" value="1"/>
</dbReference>
<dbReference type="Ensembl" id="ENSSLUT00000028577.1">
    <property type="protein sequence ID" value="ENSSLUP00000027681.1"/>
    <property type="gene ID" value="ENSSLUG00000012541.1"/>
</dbReference>
<keyword evidence="7" id="KW-0677">Repeat</keyword>
<evidence type="ECO:0000256" key="8">
    <source>
        <dbReference type="ARBA" id="ARBA00022741"/>
    </source>
</evidence>
<evidence type="ECO:0000256" key="11">
    <source>
        <dbReference type="ARBA" id="ARBA00023128"/>
    </source>
</evidence>
<dbReference type="Gene3D" id="3.40.50.300">
    <property type="entry name" value="P-loop containing nucleotide triphosphate hydrolases"/>
    <property type="match status" value="1"/>
</dbReference>
<proteinExistence type="inferred from homology"/>
<dbReference type="PANTHER" id="PTHR10903">
    <property type="entry name" value="GTPASE, IMAP FAMILY MEMBER-RELATED"/>
    <property type="match status" value="1"/>
</dbReference>
<evidence type="ECO:0000256" key="14">
    <source>
        <dbReference type="ARBA" id="ARBA00073539"/>
    </source>
</evidence>
<keyword evidence="12" id="KW-0342">GTP-binding</keyword>
<dbReference type="Pfam" id="PF04548">
    <property type="entry name" value="AIG1"/>
    <property type="match status" value="1"/>
</dbReference>
<dbReference type="GeneTree" id="ENSGT00940000164100"/>
<evidence type="ECO:0000256" key="5">
    <source>
        <dbReference type="ARBA" id="ARBA00008535"/>
    </source>
</evidence>
<reference evidence="17" key="1">
    <citation type="submission" date="2025-08" db="UniProtKB">
        <authorList>
            <consortium name="Ensembl"/>
        </authorList>
    </citation>
    <scope>IDENTIFICATION</scope>
</reference>
<evidence type="ECO:0000256" key="3">
    <source>
        <dbReference type="ARBA" id="ARBA00004514"/>
    </source>
</evidence>
<dbReference type="PROSITE" id="PS51720">
    <property type="entry name" value="G_AIG1"/>
    <property type="match status" value="1"/>
</dbReference>
<comment type="function">
    <text evidence="13">Exerts an anti-apoptotic effect in the immune system and is involved in responses to infections.</text>
</comment>
<keyword evidence="18" id="KW-1185">Reference proteome</keyword>
<comment type="subcellular location">
    <subcellularLocation>
        <location evidence="3">Cytoplasm</location>
        <location evidence="3">Cytosol</location>
    </subcellularLocation>
    <subcellularLocation>
        <location evidence="2">Endoplasmic reticulum</location>
    </subcellularLocation>
    <subcellularLocation>
        <location evidence="4">Golgi apparatus</location>
    </subcellularLocation>
    <subcellularLocation>
        <location evidence="1">Mitochondrion</location>
    </subcellularLocation>
</comment>
<keyword evidence="11" id="KW-0496">Mitochondrion</keyword>
<dbReference type="InterPro" id="IPR027417">
    <property type="entry name" value="P-loop_NTPase"/>
</dbReference>
<keyword evidence="9" id="KW-0256">Endoplasmic reticulum</keyword>
<evidence type="ECO:0000256" key="9">
    <source>
        <dbReference type="ARBA" id="ARBA00022824"/>
    </source>
</evidence>
<evidence type="ECO:0000256" key="4">
    <source>
        <dbReference type="ARBA" id="ARBA00004555"/>
    </source>
</evidence>
<dbReference type="Proteomes" id="UP000694568">
    <property type="component" value="Unplaced"/>
</dbReference>
<evidence type="ECO:0000313" key="17">
    <source>
        <dbReference type="Ensembl" id="ENSSLUP00000027681.1"/>
    </source>
</evidence>
<evidence type="ECO:0000259" key="16">
    <source>
        <dbReference type="PROSITE" id="PS51720"/>
    </source>
</evidence>
<dbReference type="GO" id="GO:0005739">
    <property type="term" value="C:mitochondrion"/>
    <property type="evidence" value="ECO:0007669"/>
    <property type="project" value="UniProtKB-SubCell"/>
</dbReference>
<comment type="similarity">
    <text evidence="5">Belongs to the TRAFAC class TrmE-Era-EngA-EngB-Septin-like GTPase superfamily. AIG1/Toc34/Toc159-like paraseptin GTPase family. IAN subfamily.</text>
</comment>
<reference evidence="17" key="2">
    <citation type="submission" date="2025-09" db="UniProtKB">
        <authorList>
            <consortium name="Ensembl"/>
        </authorList>
    </citation>
    <scope>IDENTIFICATION</scope>
</reference>
<name>A0A8D0D1Z7_SANLU</name>
<keyword evidence="6" id="KW-0963">Cytoplasm</keyword>
<dbReference type="GO" id="GO:0005794">
    <property type="term" value="C:Golgi apparatus"/>
    <property type="evidence" value="ECO:0007669"/>
    <property type="project" value="UniProtKB-SubCell"/>
</dbReference>
<dbReference type="PANTHER" id="PTHR10903:SF170">
    <property type="entry name" value="GTPASE IMAP FAMILY MEMBER 7"/>
    <property type="match status" value="1"/>
</dbReference>
<evidence type="ECO:0000256" key="1">
    <source>
        <dbReference type="ARBA" id="ARBA00004173"/>
    </source>
</evidence>
<dbReference type="AlphaFoldDB" id="A0A8D0D1Z7"/>
<evidence type="ECO:0000256" key="15">
    <source>
        <dbReference type="ARBA" id="ARBA00077278"/>
    </source>
</evidence>
<evidence type="ECO:0000256" key="13">
    <source>
        <dbReference type="ARBA" id="ARBA00056809"/>
    </source>
</evidence>
<dbReference type="SUPFAM" id="SSF52540">
    <property type="entry name" value="P-loop containing nucleoside triphosphate hydrolases"/>
    <property type="match status" value="1"/>
</dbReference>
<dbReference type="FunFam" id="3.40.50.300:FF:000536">
    <property type="entry name" value="GTPase IMAP family member 8"/>
    <property type="match status" value="1"/>
</dbReference>
<evidence type="ECO:0000313" key="18">
    <source>
        <dbReference type="Proteomes" id="UP000694568"/>
    </source>
</evidence>
<keyword evidence="8" id="KW-0547">Nucleotide-binding</keyword>
<organism evidence="17 18">
    <name type="scientific">Sander lucioperca</name>
    <name type="common">Pike-perch</name>
    <name type="synonym">Perca lucioperca</name>
    <dbReference type="NCBI Taxonomy" id="283035"/>
    <lineage>
        <taxon>Eukaryota</taxon>
        <taxon>Metazoa</taxon>
        <taxon>Chordata</taxon>
        <taxon>Craniata</taxon>
        <taxon>Vertebrata</taxon>
        <taxon>Euteleostomi</taxon>
        <taxon>Actinopterygii</taxon>
        <taxon>Neopterygii</taxon>
        <taxon>Teleostei</taxon>
        <taxon>Neoteleostei</taxon>
        <taxon>Acanthomorphata</taxon>
        <taxon>Eupercaria</taxon>
        <taxon>Perciformes</taxon>
        <taxon>Percoidei</taxon>
        <taxon>Percidae</taxon>
        <taxon>Luciopercinae</taxon>
        <taxon>Sander</taxon>
    </lineage>
</organism>
<evidence type="ECO:0000256" key="7">
    <source>
        <dbReference type="ARBA" id="ARBA00022737"/>
    </source>
</evidence>
<dbReference type="InterPro" id="IPR006703">
    <property type="entry name" value="G_AIG1"/>
</dbReference>
<feature type="domain" description="AIG1-type G" evidence="16">
    <location>
        <begin position="28"/>
        <end position="222"/>
    </location>
</feature>
<dbReference type="GO" id="GO:0005829">
    <property type="term" value="C:cytosol"/>
    <property type="evidence" value="ECO:0007669"/>
    <property type="project" value="UniProtKB-SubCell"/>
</dbReference>